<reference evidence="2" key="1">
    <citation type="journal article" date="2014" name="Int. J. Syst. Evol. Microbiol.">
        <title>Complete genome sequence of Corynebacterium casei LMG S-19264T (=DSM 44701T), isolated from a smear-ripened cheese.</title>
        <authorList>
            <consortium name="US DOE Joint Genome Institute (JGI-PGF)"/>
            <person name="Walter F."/>
            <person name="Albersmeier A."/>
            <person name="Kalinowski J."/>
            <person name="Ruckert C."/>
        </authorList>
    </citation>
    <scope>NUCLEOTIDE SEQUENCE</scope>
    <source>
        <strain evidence="2">CGMCC 1.15254</strain>
    </source>
</reference>
<dbReference type="SUPFAM" id="SSF52096">
    <property type="entry name" value="ClpP/crotonase"/>
    <property type="match status" value="1"/>
</dbReference>
<sequence>MSETSKIEIDARGVATLTMTRGDLHNAFDDAMIADLTLKLKELDANDAVRVVVLAAEGISFSAGADLNWMKRMAGYSYEENFSDAMGLGGLLQTLNFLSKPTIARVQGAAFGGGVGLVAACDMAVGTERASFCLSEVKLGLIPAVISPYVVNAMGQRASRRYMLTAERFKADEALRFGLLHRVVNEDELDSAVEDLIASLMIAGPNSVAACKDLIFAVYNRPVDEDVIKDTAERIAKQRASDEGKEGLSAFLEKRKPAWVEG</sequence>
<dbReference type="GO" id="GO:0003824">
    <property type="term" value="F:catalytic activity"/>
    <property type="evidence" value="ECO:0007669"/>
    <property type="project" value="UniProtKB-ARBA"/>
</dbReference>
<dbReference type="PANTHER" id="PTHR42964">
    <property type="entry name" value="ENOYL-COA HYDRATASE"/>
    <property type="match status" value="1"/>
</dbReference>
<comment type="caution">
    <text evidence="2">The sequence shown here is derived from an EMBL/GenBank/DDBJ whole genome shotgun (WGS) entry which is preliminary data.</text>
</comment>
<dbReference type="Gene3D" id="3.90.226.10">
    <property type="entry name" value="2-enoyl-CoA Hydratase, Chain A, domain 1"/>
    <property type="match status" value="1"/>
</dbReference>
<dbReference type="Pfam" id="PF00378">
    <property type="entry name" value="ECH_1"/>
    <property type="match status" value="1"/>
</dbReference>
<evidence type="ECO:0000256" key="1">
    <source>
        <dbReference type="ARBA" id="ARBA00005254"/>
    </source>
</evidence>
<accession>A0A917BYU4</accession>
<organism evidence="2 3">
    <name type="scientific">Terasakiella brassicae</name>
    <dbReference type="NCBI Taxonomy" id="1634917"/>
    <lineage>
        <taxon>Bacteria</taxon>
        <taxon>Pseudomonadati</taxon>
        <taxon>Pseudomonadota</taxon>
        <taxon>Alphaproteobacteria</taxon>
        <taxon>Rhodospirillales</taxon>
        <taxon>Terasakiellaceae</taxon>
        <taxon>Terasakiella</taxon>
    </lineage>
</organism>
<name>A0A917BYU4_9PROT</name>
<dbReference type="CDD" id="cd06558">
    <property type="entry name" value="crotonase-like"/>
    <property type="match status" value="1"/>
</dbReference>
<evidence type="ECO:0000313" key="2">
    <source>
        <dbReference type="EMBL" id="GGF64021.1"/>
    </source>
</evidence>
<dbReference type="InterPro" id="IPR029045">
    <property type="entry name" value="ClpP/crotonase-like_dom_sf"/>
</dbReference>
<dbReference type="InterPro" id="IPR014748">
    <property type="entry name" value="Enoyl-CoA_hydra_C"/>
</dbReference>
<dbReference type="GO" id="GO:0008300">
    <property type="term" value="P:isoprenoid catabolic process"/>
    <property type="evidence" value="ECO:0007669"/>
    <property type="project" value="TreeGrafter"/>
</dbReference>
<gene>
    <name evidence="2" type="ORF">GCM10011332_17550</name>
</gene>
<dbReference type="InterPro" id="IPR001753">
    <property type="entry name" value="Enoyl-CoA_hydra/iso"/>
</dbReference>
<protein>
    <submittedName>
        <fullName evidence="2">Methylglutaconyl-CoA hydratase</fullName>
    </submittedName>
</protein>
<dbReference type="PANTHER" id="PTHR42964:SF1">
    <property type="entry name" value="POLYKETIDE BIOSYNTHESIS ENOYL-COA HYDRATASE PKSH-RELATED"/>
    <property type="match status" value="1"/>
</dbReference>
<keyword evidence="3" id="KW-1185">Reference proteome</keyword>
<dbReference type="EMBL" id="BMHV01000011">
    <property type="protein sequence ID" value="GGF64021.1"/>
    <property type="molecule type" value="Genomic_DNA"/>
</dbReference>
<comment type="similarity">
    <text evidence="1">Belongs to the enoyl-CoA hydratase/isomerase family.</text>
</comment>
<proteinExistence type="inferred from homology"/>
<dbReference type="Proteomes" id="UP000632498">
    <property type="component" value="Unassembled WGS sequence"/>
</dbReference>
<reference evidence="2" key="2">
    <citation type="submission" date="2020-09" db="EMBL/GenBank/DDBJ databases">
        <authorList>
            <person name="Sun Q."/>
            <person name="Zhou Y."/>
        </authorList>
    </citation>
    <scope>NUCLEOTIDE SEQUENCE</scope>
    <source>
        <strain evidence="2">CGMCC 1.15254</strain>
    </source>
</reference>
<dbReference type="AlphaFoldDB" id="A0A917BYU4"/>
<dbReference type="Gene3D" id="1.10.12.10">
    <property type="entry name" value="Lyase 2-enoyl-coa Hydratase, Chain A, domain 2"/>
    <property type="match status" value="1"/>
</dbReference>
<dbReference type="InterPro" id="IPR051683">
    <property type="entry name" value="Enoyl-CoA_Hydratase/Isomerase"/>
</dbReference>
<evidence type="ECO:0000313" key="3">
    <source>
        <dbReference type="Proteomes" id="UP000632498"/>
    </source>
</evidence>
<dbReference type="RefSeq" id="WP_188663948.1">
    <property type="nucleotide sequence ID" value="NZ_BMHV01000011.1"/>
</dbReference>